<dbReference type="Gene3D" id="1.25.10.10">
    <property type="entry name" value="Leucine-rich Repeat Variant"/>
    <property type="match status" value="1"/>
</dbReference>
<sequence length="207" mass="23134">MENLIHQLESSQPKELLNALNVIVGLCLPDHCTLINLGVLPKLAAALNDVQQQAGPEHVGILVQMAKAIGSLVWAFNFDLIGPFWHTLIPSSPIQMRRHAHKKYNFERAKDVDFVVGLMESNSESVRVLGATIVSEGCVDVHKRRVVCCEKVLRMLRDFLEGSPMKKDMAMEALHRIGWMKKGRAGAEIDEKFLRVIGKSMKEILDG</sequence>
<gene>
    <name evidence="1" type="ORF">FH972_027255</name>
</gene>
<evidence type="ECO:0000313" key="2">
    <source>
        <dbReference type="Proteomes" id="UP000327013"/>
    </source>
</evidence>
<dbReference type="EMBL" id="VIBQ01001465">
    <property type="protein sequence ID" value="KAC7450583.1"/>
    <property type="molecule type" value="Genomic_DNA"/>
</dbReference>
<keyword evidence="2" id="KW-1185">Reference proteome</keyword>
<comment type="caution">
    <text evidence="1">The sequence shown here is derived from an EMBL/GenBank/DDBJ whole genome shotgun (WGS) entry which is preliminary data.</text>
</comment>
<reference evidence="1 2" key="1">
    <citation type="submission" date="2019-06" db="EMBL/GenBank/DDBJ databases">
        <title>A chromosomal-level reference genome of Carpinus fangiana (Coryloideae, Betulaceae).</title>
        <authorList>
            <person name="Yang X."/>
            <person name="Wang Z."/>
            <person name="Zhang L."/>
            <person name="Hao G."/>
            <person name="Liu J."/>
            <person name="Yang Y."/>
        </authorList>
    </citation>
    <scope>NUCLEOTIDE SEQUENCE [LARGE SCALE GENOMIC DNA]</scope>
    <source>
        <strain evidence="1">Cfa_2016G</strain>
        <tissue evidence="1">Leaf</tissue>
    </source>
</reference>
<dbReference type="InterPro" id="IPR016024">
    <property type="entry name" value="ARM-type_fold"/>
</dbReference>
<accession>A0A5N6L6R5</accession>
<proteinExistence type="predicted"/>
<dbReference type="SUPFAM" id="SSF48371">
    <property type="entry name" value="ARM repeat"/>
    <property type="match status" value="1"/>
</dbReference>
<dbReference type="Proteomes" id="UP000327013">
    <property type="component" value="Unassembled WGS sequence"/>
</dbReference>
<dbReference type="AlphaFoldDB" id="A0A5N6L6R5"/>
<organism evidence="1 2">
    <name type="scientific">Carpinus fangiana</name>
    <dbReference type="NCBI Taxonomy" id="176857"/>
    <lineage>
        <taxon>Eukaryota</taxon>
        <taxon>Viridiplantae</taxon>
        <taxon>Streptophyta</taxon>
        <taxon>Embryophyta</taxon>
        <taxon>Tracheophyta</taxon>
        <taxon>Spermatophyta</taxon>
        <taxon>Magnoliopsida</taxon>
        <taxon>eudicotyledons</taxon>
        <taxon>Gunneridae</taxon>
        <taxon>Pentapetalae</taxon>
        <taxon>rosids</taxon>
        <taxon>fabids</taxon>
        <taxon>Fagales</taxon>
        <taxon>Betulaceae</taxon>
        <taxon>Carpinus</taxon>
    </lineage>
</organism>
<protein>
    <submittedName>
        <fullName evidence="1">Uncharacterized protein</fullName>
    </submittedName>
</protein>
<dbReference type="InterPro" id="IPR011989">
    <property type="entry name" value="ARM-like"/>
</dbReference>
<evidence type="ECO:0000313" key="1">
    <source>
        <dbReference type="EMBL" id="KAC7450583.1"/>
    </source>
</evidence>
<name>A0A5N6L6R5_9ROSI</name>